<dbReference type="EMBL" id="WTQJ01000269">
    <property type="protein sequence ID" value="MWR14745.1"/>
    <property type="molecule type" value="Genomic_DNA"/>
</dbReference>
<sequence>MNHSETITIECTINGMPFQLHAAPGTPLSELLREQGLLSVKQGCCVGECGACTV</sequence>
<proteinExistence type="predicted"/>
<accession>A0A6D0ICA4</accession>
<dbReference type="Gene3D" id="3.10.20.30">
    <property type="match status" value="1"/>
</dbReference>
<dbReference type="Pfam" id="PF00111">
    <property type="entry name" value="Fer2"/>
    <property type="match status" value="1"/>
</dbReference>
<reference evidence="2 3" key="1">
    <citation type="submission" date="2019-12" db="EMBL/GenBank/DDBJ databases">
        <title>Enteriobacteria Tanzani isolates_8377-8380.</title>
        <authorList>
            <person name="Subbiah M."/>
            <person name="Call D."/>
        </authorList>
    </citation>
    <scope>NUCLEOTIDE SEQUENCE [LARGE SCALE GENOMIC DNA]</scope>
    <source>
        <strain evidence="2 3">8380wG1</strain>
    </source>
</reference>
<name>A0A6D0ICA4_ECOLX</name>
<dbReference type="AlphaFoldDB" id="A0A6D0ICA4"/>
<feature type="domain" description="2Fe-2S ferredoxin-type" evidence="1">
    <location>
        <begin position="12"/>
        <end position="54"/>
    </location>
</feature>
<organism evidence="2 3">
    <name type="scientific">Escherichia coli</name>
    <dbReference type="NCBI Taxonomy" id="562"/>
    <lineage>
        <taxon>Bacteria</taxon>
        <taxon>Pseudomonadati</taxon>
        <taxon>Pseudomonadota</taxon>
        <taxon>Gammaproteobacteria</taxon>
        <taxon>Enterobacterales</taxon>
        <taxon>Enterobacteriaceae</taxon>
        <taxon>Escherichia</taxon>
    </lineage>
</organism>
<feature type="non-terminal residue" evidence="2">
    <location>
        <position position="54"/>
    </location>
</feature>
<dbReference type="GO" id="GO:0051536">
    <property type="term" value="F:iron-sulfur cluster binding"/>
    <property type="evidence" value="ECO:0007669"/>
    <property type="project" value="InterPro"/>
</dbReference>
<dbReference type="InterPro" id="IPR012675">
    <property type="entry name" value="Beta-grasp_dom_sf"/>
</dbReference>
<comment type="caution">
    <text evidence="2">The sequence shown here is derived from an EMBL/GenBank/DDBJ whole genome shotgun (WGS) entry which is preliminary data.</text>
</comment>
<evidence type="ECO:0000313" key="3">
    <source>
        <dbReference type="Proteomes" id="UP000430387"/>
    </source>
</evidence>
<gene>
    <name evidence="2" type="ORF">GQA06_13235</name>
</gene>
<dbReference type="InterPro" id="IPR001041">
    <property type="entry name" value="2Fe-2S_ferredoxin-type"/>
</dbReference>
<protein>
    <submittedName>
        <fullName evidence="2">2Fe-2S iron-sulfur cluster binding domain-containing protein</fullName>
    </submittedName>
</protein>
<evidence type="ECO:0000259" key="1">
    <source>
        <dbReference type="Pfam" id="PF00111"/>
    </source>
</evidence>
<dbReference type="InterPro" id="IPR036010">
    <property type="entry name" value="2Fe-2S_ferredoxin-like_sf"/>
</dbReference>
<dbReference type="SUPFAM" id="SSF54292">
    <property type="entry name" value="2Fe-2S ferredoxin-like"/>
    <property type="match status" value="1"/>
</dbReference>
<evidence type="ECO:0000313" key="2">
    <source>
        <dbReference type="EMBL" id="MWR14745.1"/>
    </source>
</evidence>
<dbReference type="Proteomes" id="UP000430387">
    <property type="component" value="Unassembled WGS sequence"/>
</dbReference>